<dbReference type="Pfam" id="PF14462">
    <property type="entry name" value="Prok-E2_E"/>
    <property type="match status" value="1"/>
</dbReference>
<dbReference type="RefSeq" id="WP_200377750.1">
    <property type="nucleotide sequence ID" value="NZ_NRRU01000005.1"/>
</dbReference>
<protein>
    <recommendedName>
        <fullName evidence="3">E2 family protein E</fullName>
    </recommendedName>
</protein>
<accession>A0ABS1DPK9</accession>
<comment type="caution">
    <text evidence="1">The sequence shown here is derived from an EMBL/GenBank/DDBJ whole genome shotgun (WGS) entry which is preliminary data.</text>
</comment>
<dbReference type="Proteomes" id="UP001041814">
    <property type="component" value="Unassembled WGS sequence"/>
</dbReference>
<dbReference type="InterPro" id="IPR025701">
    <property type="entry name" value="UBQ-conjugat_E2_E"/>
</dbReference>
<evidence type="ECO:0000313" key="2">
    <source>
        <dbReference type="Proteomes" id="UP001041814"/>
    </source>
</evidence>
<reference evidence="1" key="2">
    <citation type="journal article" date="2020" name="Microorganisms">
        <title>Osmotic Adaptation and Compatible Solute Biosynthesis of Phototrophic Bacteria as Revealed from Genome Analyses.</title>
        <authorList>
            <person name="Imhoff J.F."/>
            <person name="Rahn T."/>
            <person name="Kunzel S."/>
            <person name="Keller A."/>
            <person name="Neulinger S.C."/>
        </authorList>
    </citation>
    <scope>NUCLEOTIDE SEQUENCE</scope>
    <source>
        <strain evidence="1">IM 151</strain>
    </source>
</reference>
<keyword evidence="2" id="KW-1185">Reference proteome</keyword>
<evidence type="ECO:0008006" key="3">
    <source>
        <dbReference type="Google" id="ProtNLM"/>
    </source>
</evidence>
<name>A0ABS1DPK9_RUBGE</name>
<sequence length="132" mass="15113">MRREFTLPSEDMEWLEDRGLPYELVATGGALRVVLYDLPVPPGYNVSTVAAYVRIEPGYPESQIDMVYFLPDLALVDGRPIGAISPDTFDGKTWQRWSRHRTPINPWRPGIDNLGTHFAQVQVWLERETKKA</sequence>
<evidence type="ECO:0000313" key="1">
    <source>
        <dbReference type="EMBL" id="MBK1711671.1"/>
    </source>
</evidence>
<reference evidence="1" key="1">
    <citation type="submission" date="2017-08" db="EMBL/GenBank/DDBJ databases">
        <authorList>
            <person name="Imhoff J.F."/>
            <person name="Rahn T."/>
            <person name="Kuenzel S."/>
            <person name="Neulinger S.C."/>
        </authorList>
    </citation>
    <scope>NUCLEOTIDE SEQUENCE</scope>
    <source>
        <strain evidence="1">IM 151</strain>
    </source>
</reference>
<proteinExistence type="predicted"/>
<gene>
    <name evidence="1" type="ORF">CKO43_02610</name>
</gene>
<organism evidence="1 2">
    <name type="scientific">Rubrivivax gelatinosus</name>
    <name type="common">Rhodocyclus gelatinosus</name>
    <name type="synonym">Rhodopseudomonas gelatinosa</name>
    <dbReference type="NCBI Taxonomy" id="28068"/>
    <lineage>
        <taxon>Bacteria</taxon>
        <taxon>Pseudomonadati</taxon>
        <taxon>Pseudomonadota</taxon>
        <taxon>Betaproteobacteria</taxon>
        <taxon>Burkholderiales</taxon>
        <taxon>Sphaerotilaceae</taxon>
        <taxon>Rubrivivax</taxon>
    </lineage>
</organism>
<dbReference type="EMBL" id="NRRU01000005">
    <property type="protein sequence ID" value="MBK1711671.1"/>
    <property type="molecule type" value="Genomic_DNA"/>
</dbReference>